<dbReference type="GO" id="GO:0009279">
    <property type="term" value="C:cell outer membrane"/>
    <property type="evidence" value="ECO:0007669"/>
    <property type="project" value="UniProtKB-SubCell"/>
</dbReference>
<protein>
    <submittedName>
        <fullName evidence="9">Channel protein TolC</fullName>
    </submittedName>
</protein>
<dbReference type="EMBL" id="BNCJ01000020">
    <property type="protein sequence ID" value="GHF68055.1"/>
    <property type="molecule type" value="Genomic_DNA"/>
</dbReference>
<evidence type="ECO:0000313" key="10">
    <source>
        <dbReference type="Proteomes" id="UP000626220"/>
    </source>
</evidence>
<dbReference type="GO" id="GO:1990281">
    <property type="term" value="C:efflux pump complex"/>
    <property type="evidence" value="ECO:0007669"/>
    <property type="project" value="TreeGrafter"/>
</dbReference>
<feature type="chain" id="PRO_5035181357" evidence="8">
    <location>
        <begin position="23"/>
        <end position="457"/>
    </location>
</feature>
<evidence type="ECO:0000256" key="2">
    <source>
        <dbReference type="ARBA" id="ARBA00007613"/>
    </source>
</evidence>
<sequence length="457" mass="50364">MKKLRTGCLAAAALLVAGSASSETLQQAVRTALTSNPEIRATTAEARASAYDLLKLQSEYQPIVTLYGKAQTQRVYDPGSQVSTDLGDTKFARQLGIEAELVVLDGNRRANLVYSNAARVDGNIFRLLDASETMALNVVEVYIDLYRHLRLQEAAARNLRRHREIGQKVNELVDGGRLPLSDRLQVDDRIRAAQIALIDIRRQGRDAEARYERIVGKKRSGPVSLPGVKAPANSQEALARSAVDASYRVRIAAIEVERAKYEGAVVEADRMPRLSLNAGAKAGRDIDGSAGPQTDTYIGLRLNWILHKGGRDAERNAWVERKSKALAEQHVAVGEVRELAQRTWNSYIANGDRVHLLSAQLNVNRDLVGQYQSEFEAGTRSLLEVLDAEQSAFNVEFEGISAQAAYTFSIYRMLAAQSRLAKHFGVKPSNTALVPDFRERALANPTSVFKTEIPPME</sequence>
<keyword evidence="10" id="KW-1185">Reference proteome</keyword>
<evidence type="ECO:0000256" key="1">
    <source>
        <dbReference type="ARBA" id="ARBA00004442"/>
    </source>
</evidence>
<proteinExistence type="inferred from homology"/>
<evidence type="ECO:0000256" key="8">
    <source>
        <dbReference type="SAM" id="SignalP"/>
    </source>
</evidence>
<evidence type="ECO:0000256" key="5">
    <source>
        <dbReference type="ARBA" id="ARBA00022692"/>
    </source>
</evidence>
<comment type="caution">
    <text evidence="9">The sequence shown here is derived from an EMBL/GenBank/DDBJ whole genome shotgun (WGS) entry which is preliminary data.</text>
</comment>
<comment type="similarity">
    <text evidence="2">Belongs to the outer membrane factor (OMF) (TC 1.B.17) family.</text>
</comment>
<dbReference type="GO" id="GO:0015562">
    <property type="term" value="F:efflux transmembrane transporter activity"/>
    <property type="evidence" value="ECO:0007669"/>
    <property type="project" value="InterPro"/>
</dbReference>
<keyword evidence="5" id="KW-0812">Transmembrane</keyword>
<dbReference type="InterPro" id="IPR003423">
    <property type="entry name" value="OMP_efflux"/>
</dbReference>
<keyword evidence="7" id="KW-0998">Cell outer membrane</keyword>
<dbReference type="Pfam" id="PF02321">
    <property type="entry name" value="OEP"/>
    <property type="match status" value="1"/>
</dbReference>
<keyword evidence="4" id="KW-1134">Transmembrane beta strand</keyword>
<name>A0A8J3H2D9_9RHOB</name>
<dbReference type="AlphaFoldDB" id="A0A8J3H2D9"/>
<evidence type="ECO:0000256" key="4">
    <source>
        <dbReference type="ARBA" id="ARBA00022452"/>
    </source>
</evidence>
<dbReference type="Proteomes" id="UP000626220">
    <property type="component" value="Unassembled WGS sequence"/>
</dbReference>
<dbReference type="InterPro" id="IPR051906">
    <property type="entry name" value="TolC-like"/>
</dbReference>
<comment type="subcellular location">
    <subcellularLocation>
        <location evidence="1">Cell outer membrane</location>
    </subcellularLocation>
</comment>
<evidence type="ECO:0000256" key="3">
    <source>
        <dbReference type="ARBA" id="ARBA00022448"/>
    </source>
</evidence>
<gene>
    <name evidence="9" type="ORF">GCM10017056_44090</name>
</gene>
<reference evidence="9" key="1">
    <citation type="journal article" date="2014" name="Int. J. Syst. Evol. Microbiol.">
        <title>Complete genome sequence of Corynebacterium casei LMG S-19264T (=DSM 44701T), isolated from a smear-ripened cheese.</title>
        <authorList>
            <consortium name="US DOE Joint Genome Institute (JGI-PGF)"/>
            <person name="Walter F."/>
            <person name="Albersmeier A."/>
            <person name="Kalinowski J."/>
            <person name="Ruckert C."/>
        </authorList>
    </citation>
    <scope>NUCLEOTIDE SEQUENCE</scope>
    <source>
        <strain evidence="9">KCTC 42650</strain>
    </source>
</reference>
<keyword evidence="6" id="KW-0472">Membrane</keyword>
<dbReference type="Gene3D" id="1.20.1600.10">
    <property type="entry name" value="Outer membrane efflux proteins (OEP)"/>
    <property type="match status" value="1"/>
</dbReference>
<dbReference type="PANTHER" id="PTHR30026">
    <property type="entry name" value="OUTER MEMBRANE PROTEIN TOLC"/>
    <property type="match status" value="1"/>
</dbReference>
<dbReference type="PANTHER" id="PTHR30026:SF22">
    <property type="entry name" value="OUTER MEMBRANE EFFLUX PROTEIN"/>
    <property type="match status" value="1"/>
</dbReference>
<evidence type="ECO:0000313" key="9">
    <source>
        <dbReference type="EMBL" id="GHF68055.1"/>
    </source>
</evidence>
<organism evidence="9 10">
    <name type="scientific">Seohaeicola zhoushanensis</name>
    <dbReference type="NCBI Taxonomy" id="1569283"/>
    <lineage>
        <taxon>Bacteria</taxon>
        <taxon>Pseudomonadati</taxon>
        <taxon>Pseudomonadota</taxon>
        <taxon>Alphaproteobacteria</taxon>
        <taxon>Rhodobacterales</taxon>
        <taxon>Roseobacteraceae</taxon>
        <taxon>Seohaeicola</taxon>
    </lineage>
</organism>
<keyword evidence="8" id="KW-0732">Signal</keyword>
<dbReference type="SUPFAM" id="SSF56954">
    <property type="entry name" value="Outer membrane efflux proteins (OEP)"/>
    <property type="match status" value="1"/>
</dbReference>
<evidence type="ECO:0000256" key="6">
    <source>
        <dbReference type="ARBA" id="ARBA00023136"/>
    </source>
</evidence>
<dbReference type="GO" id="GO:0015288">
    <property type="term" value="F:porin activity"/>
    <property type="evidence" value="ECO:0007669"/>
    <property type="project" value="TreeGrafter"/>
</dbReference>
<dbReference type="RefSeq" id="WP_189682290.1">
    <property type="nucleotide sequence ID" value="NZ_BNCJ01000020.1"/>
</dbReference>
<keyword evidence="3" id="KW-0813">Transport</keyword>
<accession>A0A8J3H2D9</accession>
<evidence type="ECO:0000256" key="7">
    <source>
        <dbReference type="ARBA" id="ARBA00023237"/>
    </source>
</evidence>
<feature type="signal peptide" evidence="8">
    <location>
        <begin position="1"/>
        <end position="22"/>
    </location>
</feature>
<reference evidence="9" key="2">
    <citation type="submission" date="2020-09" db="EMBL/GenBank/DDBJ databases">
        <authorList>
            <person name="Sun Q."/>
            <person name="Kim S."/>
        </authorList>
    </citation>
    <scope>NUCLEOTIDE SEQUENCE</scope>
    <source>
        <strain evidence="9">KCTC 42650</strain>
    </source>
</reference>